<dbReference type="SMART" id="SM00827">
    <property type="entry name" value="PKS_AT"/>
    <property type="match status" value="1"/>
</dbReference>
<dbReference type="GO" id="GO:0016491">
    <property type="term" value="F:oxidoreductase activity"/>
    <property type="evidence" value="ECO:0007669"/>
    <property type="project" value="UniProtKB-KW"/>
</dbReference>
<reference evidence="11" key="1">
    <citation type="journal article" date="2020" name="Cell">
        <title>Large-Scale Comparative Analyses of Tick Genomes Elucidate Their Genetic Diversity and Vector Capacities.</title>
        <authorList>
            <consortium name="Tick Genome and Microbiome Consortium (TIGMIC)"/>
            <person name="Jia N."/>
            <person name="Wang J."/>
            <person name="Shi W."/>
            <person name="Du L."/>
            <person name="Sun Y."/>
            <person name="Zhan W."/>
            <person name="Jiang J.F."/>
            <person name="Wang Q."/>
            <person name="Zhang B."/>
            <person name="Ji P."/>
            <person name="Bell-Sakyi L."/>
            <person name="Cui X.M."/>
            <person name="Yuan T.T."/>
            <person name="Jiang B.G."/>
            <person name="Yang W.F."/>
            <person name="Lam T.T."/>
            <person name="Chang Q.C."/>
            <person name="Ding S.J."/>
            <person name="Wang X.J."/>
            <person name="Zhu J.G."/>
            <person name="Ruan X.D."/>
            <person name="Zhao L."/>
            <person name="Wei J.T."/>
            <person name="Ye R.Z."/>
            <person name="Que T.C."/>
            <person name="Du C.H."/>
            <person name="Zhou Y.H."/>
            <person name="Cheng J.X."/>
            <person name="Dai P.F."/>
            <person name="Guo W.B."/>
            <person name="Han X.H."/>
            <person name="Huang E.J."/>
            <person name="Li L.F."/>
            <person name="Wei W."/>
            <person name="Gao Y.C."/>
            <person name="Liu J.Z."/>
            <person name="Shao H.Z."/>
            <person name="Wang X."/>
            <person name="Wang C.C."/>
            <person name="Yang T.C."/>
            <person name="Huo Q.B."/>
            <person name="Li W."/>
            <person name="Chen H.Y."/>
            <person name="Chen S.E."/>
            <person name="Zhou L.G."/>
            <person name="Ni X.B."/>
            <person name="Tian J.H."/>
            <person name="Sheng Y."/>
            <person name="Liu T."/>
            <person name="Pan Y.S."/>
            <person name="Xia L.Y."/>
            <person name="Li J."/>
            <person name="Zhao F."/>
            <person name="Cao W.C."/>
        </authorList>
    </citation>
    <scope>NUCLEOTIDE SEQUENCE</scope>
    <source>
        <strain evidence="11">Rmic-2018</strain>
    </source>
</reference>
<dbReference type="Gene3D" id="3.90.180.10">
    <property type="entry name" value="Medium-chain alcohol dehydrogenases, catalytic domain"/>
    <property type="match status" value="1"/>
</dbReference>
<keyword evidence="12" id="KW-1185">Reference proteome</keyword>
<dbReference type="Proteomes" id="UP000821866">
    <property type="component" value="Chromosome 10"/>
</dbReference>
<dbReference type="Gene3D" id="3.40.50.150">
    <property type="entry name" value="Vaccinia Virus protein VP39"/>
    <property type="match status" value="1"/>
</dbReference>
<dbReference type="InterPro" id="IPR016039">
    <property type="entry name" value="Thiolase-like"/>
</dbReference>
<evidence type="ECO:0000256" key="4">
    <source>
        <dbReference type="ARBA" id="ARBA00022857"/>
    </source>
</evidence>
<dbReference type="InterPro" id="IPR042104">
    <property type="entry name" value="PKS_dehydratase_sf"/>
</dbReference>
<dbReference type="InterPro" id="IPR032821">
    <property type="entry name" value="PKS_assoc"/>
</dbReference>
<dbReference type="Gene3D" id="3.40.50.720">
    <property type="entry name" value="NAD(P)-binding Rossmann-like Domain"/>
    <property type="match status" value="1"/>
</dbReference>
<dbReference type="InterPro" id="IPR029063">
    <property type="entry name" value="SAM-dependent_MTases_sf"/>
</dbReference>
<feature type="domain" description="Polyketide/metazoan fatty acid synthase-like dehydratase" evidence="9">
    <location>
        <begin position="652"/>
        <end position="807"/>
    </location>
</feature>
<keyword evidence="1" id="KW-0596">Phosphopantetheine</keyword>
<dbReference type="Pfam" id="PF21149">
    <property type="entry name" value="FAS_pseudo-KR"/>
    <property type="match status" value="1"/>
</dbReference>
<evidence type="ECO:0000256" key="1">
    <source>
        <dbReference type="ARBA" id="ARBA00022450"/>
    </source>
</evidence>
<evidence type="ECO:0000259" key="9">
    <source>
        <dbReference type="SMART" id="SM00826"/>
    </source>
</evidence>
<keyword evidence="4" id="KW-0521">NADP</keyword>
<protein>
    <submittedName>
        <fullName evidence="11">Uncharacterized protein</fullName>
    </submittedName>
</protein>
<dbReference type="Pfam" id="PF16197">
    <property type="entry name" value="KAsynt_C_assoc"/>
    <property type="match status" value="1"/>
</dbReference>
<keyword evidence="8" id="KW-0511">Multifunctional enzyme</keyword>
<dbReference type="InterPro" id="IPR016036">
    <property type="entry name" value="Malonyl_transacylase_ACP-bd"/>
</dbReference>
<dbReference type="Gene3D" id="3.10.129.110">
    <property type="entry name" value="Polyketide synthase dehydratase"/>
    <property type="match status" value="1"/>
</dbReference>
<dbReference type="SUPFAM" id="SSF55048">
    <property type="entry name" value="Probable ACP-binding domain of malonyl-CoA ACP transacylase"/>
    <property type="match status" value="1"/>
</dbReference>
<evidence type="ECO:0000256" key="7">
    <source>
        <dbReference type="ARBA" id="ARBA00023160"/>
    </source>
</evidence>
<evidence type="ECO:0000313" key="12">
    <source>
        <dbReference type="Proteomes" id="UP000821866"/>
    </source>
</evidence>
<accession>A0A9J6ETM6</accession>
<dbReference type="PANTHER" id="PTHR43775">
    <property type="entry name" value="FATTY ACID SYNTHASE"/>
    <property type="match status" value="1"/>
</dbReference>
<evidence type="ECO:0000256" key="6">
    <source>
        <dbReference type="ARBA" id="ARBA00023098"/>
    </source>
</evidence>
<name>A0A9J6ETM6_RHIMP</name>
<gene>
    <name evidence="11" type="ORF">HPB51_013512</name>
</gene>
<evidence type="ECO:0000259" key="10">
    <source>
        <dbReference type="SMART" id="SM00827"/>
    </source>
</evidence>
<dbReference type="Gene3D" id="3.40.47.10">
    <property type="match status" value="1"/>
</dbReference>
<dbReference type="PANTHER" id="PTHR43775:SF7">
    <property type="entry name" value="FATTY ACID SYNTHASE"/>
    <property type="match status" value="1"/>
</dbReference>
<keyword evidence="3" id="KW-0276">Fatty acid metabolism</keyword>
<dbReference type="InterPro" id="IPR050091">
    <property type="entry name" value="PKS_NRPS_Biosynth_Enz"/>
</dbReference>
<dbReference type="SMART" id="SM00826">
    <property type="entry name" value="PKS_DH"/>
    <property type="match status" value="1"/>
</dbReference>
<dbReference type="Pfam" id="PF00698">
    <property type="entry name" value="Acyl_transf_1"/>
    <property type="match status" value="2"/>
</dbReference>
<sequence length="1348" mass="149157">MATAPCSIDVLEQLDDAARVEAYQSAVSKADVLRTESAASSLSKMAASSTARDAILARTFYTRKATLTTFKSYERTIPQESLNKTFPAEYFFETIARGVSSVAKVILAFETSMIAANLHFKKPNALIPRLHDGSIHVVAKHKRFPGGPVGINSFGFGGANAHVILEAGPELHVNSIVRDKPELPRLVLFAGRTEQSLTGTLDRVETDGPYPDSAYALLNRVGQPTVKKFPYRGFAIISVDQPDKQVIKQIQKAPIEMRPLWFVFAGIGCQWNGMARQMLHFDVFARSVQKSHEILKPFGIHLIDLLTTESHCDRTLLPTLVSIVAIQVALVDMLHAVGLRPDGIVGHSTGEMACAYADGCLTAEQTVLCAYWRGRCVQEDILPPPNTCYAGKENEHLLETWEAKLVLEDLDQQRRIIARAKEAAKARLSWEETTHLSSDDVYPACHNAEDSVTISGPAEAVAKVVAQLTSQNIFAREVDSLGVPFHCKHVHNVGPALRDALCKVIPEPKRRSKRWISSSVPESLWCEPLGQYCSAEYQTNNFLSPVLFREALQHVPQDAIMVEVAPHCLLQAILRRVVGPDAISLGVMKRDVGNKEYFLGSLGKLHNLGFKLDLSPLYPPVPWPVPRGTPSIAHLVSWDHSQQWHVVNWKESASQTVAEDIVEIDLEANEADKYLNGQQMDDRVLFPAAGYLVLAWKSLAKKVGKPFDQVPVTFENISIHRATIIPKSGCVRFRVNVMRLTGEFEVGEAGSVVATGRVREAAEGEKLLDQDPPCASDEPVSYELHAADIYKELRLRGYEYQGAFKGILKADMHGVLVEYDGYRDTCRSGGIAVRGIKRSIAKRRSVQQTPCLEEYRFVPYIDDVDAKEQRYSPLREYVDLCCDITQHILQSNCENGPLRHLYKDACPDLQQNLSSRCLNGAAVNHSLLNVLLAVTEAANDSKPLEYFVRSSLEAQRRSLKRDVLNTALFEEDPLRYLLDVVLENGGSKKVQVLELAVGKDPLLIAPWALQWLSLQDVHIKIEYTVAHPSPDTLTPDEVPRGINILSYGTSSALHELAPEADLTILSRFVADTENDTNALAKQLSSQCKELSFVLLSQRTAFTSTENFLSSIDGTDDCTHSDDEVISAFKAHGMLLIGLKSNKLSSLLLFRKCTTVADVREQDVVRAKNTKSGWIEELGEKIQQYDAKTAGRDLWLLAEDVGTSGVVGLTNCLRLETGGRHVRCVFDTSHNGRNNVSDFSPSNPKYADIFQRGLVMNIYRNGRWGSFRHVCMASGGQKKNTVAFLGMHTRGDLSTLQWYESPLKYASLSSGTTKDGTLCDVCYASLNARDLMMATGKIAPEPVPGQCVV</sequence>
<dbReference type="InterPro" id="IPR016035">
    <property type="entry name" value="Acyl_Trfase/lysoPLipase"/>
</dbReference>
<evidence type="ECO:0000256" key="2">
    <source>
        <dbReference type="ARBA" id="ARBA00022516"/>
    </source>
</evidence>
<feature type="domain" description="Malonyl-CoA:ACP transacylase (MAT)" evidence="10">
    <location>
        <begin position="263"/>
        <end position="592"/>
    </location>
</feature>
<dbReference type="EMBL" id="JABSTU010000002">
    <property type="protein sequence ID" value="KAH8037565.1"/>
    <property type="molecule type" value="Genomic_DNA"/>
</dbReference>
<evidence type="ECO:0000313" key="11">
    <source>
        <dbReference type="EMBL" id="KAH8037565.1"/>
    </source>
</evidence>
<dbReference type="InterPro" id="IPR014043">
    <property type="entry name" value="Acyl_transferase_dom"/>
</dbReference>
<dbReference type="InterPro" id="IPR001227">
    <property type="entry name" value="Ac_transferase_dom_sf"/>
</dbReference>
<comment type="caution">
    <text evidence="11">The sequence shown here is derived from an EMBL/GenBank/DDBJ whole genome shotgun (WGS) entry which is preliminary data.</text>
</comment>
<dbReference type="GO" id="GO:0006633">
    <property type="term" value="P:fatty acid biosynthetic process"/>
    <property type="evidence" value="ECO:0007669"/>
    <property type="project" value="UniProtKB-KW"/>
</dbReference>
<dbReference type="SUPFAM" id="SSF52151">
    <property type="entry name" value="FabD/lysophospholipase-like"/>
    <property type="match status" value="1"/>
</dbReference>
<keyword evidence="7" id="KW-0275">Fatty acid biosynthesis</keyword>
<evidence type="ECO:0000256" key="5">
    <source>
        <dbReference type="ARBA" id="ARBA00023002"/>
    </source>
</evidence>
<keyword evidence="5" id="KW-0560">Oxidoreductase</keyword>
<proteinExistence type="predicted"/>
<dbReference type="GO" id="GO:0004312">
    <property type="term" value="F:fatty acid synthase activity"/>
    <property type="evidence" value="ECO:0007669"/>
    <property type="project" value="TreeGrafter"/>
</dbReference>
<evidence type="ECO:0000256" key="8">
    <source>
        <dbReference type="ARBA" id="ARBA00023268"/>
    </source>
</evidence>
<reference evidence="11" key="2">
    <citation type="submission" date="2021-09" db="EMBL/GenBank/DDBJ databases">
        <authorList>
            <person name="Jia N."/>
            <person name="Wang J."/>
            <person name="Shi W."/>
            <person name="Du L."/>
            <person name="Sun Y."/>
            <person name="Zhan W."/>
            <person name="Jiang J."/>
            <person name="Wang Q."/>
            <person name="Zhang B."/>
            <person name="Ji P."/>
            <person name="Sakyi L.B."/>
            <person name="Cui X."/>
            <person name="Yuan T."/>
            <person name="Jiang B."/>
            <person name="Yang W."/>
            <person name="Lam T.T.-Y."/>
            <person name="Chang Q."/>
            <person name="Ding S."/>
            <person name="Wang X."/>
            <person name="Zhu J."/>
            <person name="Ruan X."/>
            <person name="Zhao L."/>
            <person name="Wei J."/>
            <person name="Que T."/>
            <person name="Du C."/>
            <person name="Cheng J."/>
            <person name="Dai P."/>
            <person name="Han X."/>
            <person name="Huang E."/>
            <person name="Gao Y."/>
            <person name="Liu J."/>
            <person name="Shao H."/>
            <person name="Ye R."/>
            <person name="Li L."/>
            <person name="Wei W."/>
            <person name="Wang X."/>
            <person name="Wang C."/>
            <person name="Huo Q."/>
            <person name="Li W."/>
            <person name="Guo W."/>
            <person name="Chen H."/>
            <person name="Chen S."/>
            <person name="Zhou L."/>
            <person name="Zhou L."/>
            <person name="Ni X."/>
            <person name="Tian J."/>
            <person name="Zhou Y."/>
            <person name="Sheng Y."/>
            <person name="Liu T."/>
            <person name="Pan Y."/>
            <person name="Xia L."/>
            <person name="Li J."/>
            <person name="Zhao F."/>
            <person name="Cao W."/>
        </authorList>
    </citation>
    <scope>NUCLEOTIDE SEQUENCE</scope>
    <source>
        <strain evidence="11">Rmic-2018</strain>
        <tissue evidence="11">Larvae</tissue>
    </source>
</reference>
<evidence type="ECO:0000256" key="3">
    <source>
        <dbReference type="ARBA" id="ARBA00022832"/>
    </source>
</evidence>
<dbReference type="SUPFAM" id="SSF53901">
    <property type="entry name" value="Thiolase-like"/>
    <property type="match status" value="1"/>
</dbReference>
<organism evidence="11 12">
    <name type="scientific">Rhipicephalus microplus</name>
    <name type="common">Cattle tick</name>
    <name type="synonym">Boophilus microplus</name>
    <dbReference type="NCBI Taxonomy" id="6941"/>
    <lineage>
        <taxon>Eukaryota</taxon>
        <taxon>Metazoa</taxon>
        <taxon>Ecdysozoa</taxon>
        <taxon>Arthropoda</taxon>
        <taxon>Chelicerata</taxon>
        <taxon>Arachnida</taxon>
        <taxon>Acari</taxon>
        <taxon>Parasitiformes</taxon>
        <taxon>Ixodida</taxon>
        <taxon>Ixodoidea</taxon>
        <taxon>Ixodidae</taxon>
        <taxon>Rhipicephalinae</taxon>
        <taxon>Rhipicephalus</taxon>
        <taxon>Boophilus</taxon>
    </lineage>
</organism>
<dbReference type="Gene3D" id="3.40.366.10">
    <property type="entry name" value="Malonyl-Coenzyme A Acyl Carrier Protein, domain 2"/>
    <property type="match status" value="2"/>
</dbReference>
<dbReference type="Gene3D" id="3.30.70.3290">
    <property type="match status" value="2"/>
</dbReference>
<dbReference type="InterPro" id="IPR049391">
    <property type="entry name" value="FAS_pseudo-KR"/>
</dbReference>
<keyword evidence="2" id="KW-0444">Lipid biosynthesis</keyword>
<dbReference type="VEuPathDB" id="VectorBase:LOC119179104"/>
<keyword evidence="6" id="KW-0443">Lipid metabolism</keyword>
<dbReference type="InterPro" id="IPR020807">
    <property type="entry name" value="PKS_DH"/>
</dbReference>